<dbReference type="RefSeq" id="WP_128326671.1">
    <property type="nucleotide sequence ID" value="NZ_QJRG01000050.1"/>
</dbReference>
<comment type="caution">
    <text evidence="2">The sequence shown here is derived from an EMBL/GenBank/DDBJ whole genome shotgun (WGS) entry which is preliminary data.</text>
</comment>
<feature type="signal peptide" evidence="1">
    <location>
        <begin position="1"/>
        <end position="25"/>
    </location>
</feature>
<reference evidence="2 3" key="1">
    <citation type="submission" date="2018-06" db="EMBL/GenBank/DDBJ databases">
        <title>Bacteria isolated from soil of Wuhan.</title>
        <authorList>
            <person name="Wei X."/>
            <person name="Chunhua H."/>
        </authorList>
    </citation>
    <scope>NUCLEOTIDE SEQUENCE [LARGE SCALE GENOMIC DNA]</scope>
    <source>
        <strain evidence="3">xwS2</strain>
    </source>
</reference>
<feature type="chain" id="PRO_5019266128" description="Lipoprotein" evidence="1">
    <location>
        <begin position="26"/>
        <end position="239"/>
    </location>
</feature>
<dbReference type="EMBL" id="QJRG01000050">
    <property type="protein sequence ID" value="RWU17253.1"/>
    <property type="molecule type" value="Genomic_DNA"/>
</dbReference>
<evidence type="ECO:0000313" key="2">
    <source>
        <dbReference type="EMBL" id="RWU17253.1"/>
    </source>
</evidence>
<name>A0A443ZF36_9PSED</name>
<evidence type="ECO:0008006" key="4">
    <source>
        <dbReference type="Google" id="ProtNLM"/>
    </source>
</evidence>
<organism evidence="2 3">
    <name type="scientific">Pseudomonas alkylphenolica</name>
    <dbReference type="NCBI Taxonomy" id="237609"/>
    <lineage>
        <taxon>Bacteria</taxon>
        <taxon>Pseudomonadati</taxon>
        <taxon>Pseudomonadota</taxon>
        <taxon>Gammaproteobacteria</taxon>
        <taxon>Pseudomonadales</taxon>
        <taxon>Pseudomonadaceae</taxon>
        <taxon>Pseudomonas</taxon>
    </lineage>
</organism>
<evidence type="ECO:0000256" key="1">
    <source>
        <dbReference type="SAM" id="SignalP"/>
    </source>
</evidence>
<dbReference type="OrthoDB" id="7069374at2"/>
<protein>
    <recommendedName>
        <fullName evidence="4">Lipoprotein</fullName>
    </recommendedName>
</protein>
<keyword evidence="1" id="KW-0732">Signal</keyword>
<gene>
    <name evidence="2" type="ORF">DM813_28245</name>
</gene>
<dbReference type="Proteomes" id="UP000288983">
    <property type="component" value="Unassembled WGS sequence"/>
</dbReference>
<sequence>MKIQKGITWLLISTLAGCSFMYPHADLPPEKAANEIIKAVSPQTHVLISPPGLGISATVFDKVARNDIIGDLERYCANTGGYVIPYQAEEDSFFSNSKGFVCQSRSQKLLTFIFSVRGVNLFVLERRSANDTSFDQSVIDFGYLSPQQRAQLIRQAREKADADRRELQRIASNRTKYVGDRVCQDQGGIRYQGTVEQVAGDKVKVFVERASLINAPGLRPGGFQQQYYWVNYWDVFGCE</sequence>
<evidence type="ECO:0000313" key="3">
    <source>
        <dbReference type="Proteomes" id="UP000288983"/>
    </source>
</evidence>
<proteinExistence type="predicted"/>
<dbReference type="PROSITE" id="PS51257">
    <property type="entry name" value="PROKAR_LIPOPROTEIN"/>
    <property type="match status" value="1"/>
</dbReference>
<dbReference type="AlphaFoldDB" id="A0A443ZF36"/>
<accession>A0A443ZF36</accession>